<sequence length="191" mass="21762">MAELNDQDAKLLLDAWQAGDLRARDQLFDRLYTELRKISATLLRGEGNISLTTGDLVNEAAMRVINSQSLELNDKAHFLALSARTMRRVLIDHARKHSANKRHHKKVTLVTHLMGVQDSIDIHLLENALLRLKVMNPERAKIVEMRYYGGMSIEEIATVMGCSASTIKRDWRVSRAWLLETLEELRTESTA</sequence>
<dbReference type="SUPFAM" id="SSF88946">
    <property type="entry name" value="Sigma2 domain of RNA polymerase sigma factors"/>
    <property type="match status" value="1"/>
</dbReference>
<keyword evidence="3" id="KW-0731">Sigma factor</keyword>
<dbReference type="InterPro" id="IPR013324">
    <property type="entry name" value="RNA_pol_sigma_r3/r4-like"/>
</dbReference>
<evidence type="ECO:0000256" key="3">
    <source>
        <dbReference type="ARBA" id="ARBA00023082"/>
    </source>
</evidence>
<name>A0A7C5M115_9PROT</name>
<evidence type="ECO:0000256" key="4">
    <source>
        <dbReference type="ARBA" id="ARBA00023163"/>
    </source>
</evidence>
<keyword evidence="2" id="KW-0805">Transcription regulation</keyword>
<evidence type="ECO:0000259" key="5">
    <source>
        <dbReference type="Pfam" id="PF07638"/>
    </source>
</evidence>
<evidence type="ECO:0000256" key="1">
    <source>
        <dbReference type="ARBA" id="ARBA00010641"/>
    </source>
</evidence>
<evidence type="ECO:0000313" key="6">
    <source>
        <dbReference type="EMBL" id="HHL43011.1"/>
    </source>
</evidence>
<reference evidence="6" key="1">
    <citation type="journal article" date="2020" name="mSystems">
        <title>Genome- and Community-Level Interaction Insights into Carbon Utilization and Element Cycling Functions of Hydrothermarchaeota in Hydrothermal Sediment.</title>
        <authorList>
            <person name="Zhou Z."/>
            <person name="Liu Y."/>
            <person name="Xu W."/>
            <person name="Pan J."/>
            <person name="Luo Z.H."/>
            <person name="Li M."/>
        </authorList>
    </citation>
    <scope>NUCLEOTIDE SEQUENCE [LARGE SCALE GENOMIC DNA]</scope>
    <source>
        <strain evidence="6">HyVt-485</strain>
    </source>
</reference>
<dbReference type="InterPro" id="IPR053812">
    <property type="entry name" value="HTH_Sigma70_ECF-like"/>
</dbReference>
<dbReference type="InterPro" id="IPR014284">
    <property type="entry name" value="RNA_pol_sigma-70_dom"/>
</dbReference>
<dbReference type="NCBIfam" id="TIGR02999">
    <property type="entry name" value="Sig-70_X6"/>
    <property type="match status" value="1"/>
</dbReference>
<dbReference type="PANTHER" id="PTHR43133:SF39">
    <property type="entry name" value="SIMILAR TO RNA POLYMERASE SIGMA-E FACTOR"/>
    <property type="match status" value="1"/>
</dbReference>
<dbReference type="GO" id="GO:0006352">
    <property type="term" value="P:DNA-templated transcription initiation"/>
    <property type="evidence" value="ECO:0007669"/>
    <property type="project" value="InterPro"/>
</dbReference>
<organism evidence="6">
    <name type="scientific">Hellea balneolensis</name>
    <dbReference type="NCBI Taxonomy" id="287478"/>
    <lineage>
        <taxon>Bacteria</taxon>
        <taxon>Pseudomonadati</taxon>
        <taxon>Pseudomonadota</taxon>
        <taxon>Alphaproteobacteria</taxon>
        <taxon>Maricaulales</taxon>
        <taxon>Robiginitomaculaceae</taxon>
        <taxon>Hellea</taxon>
    </lineage>
</organism>
<protein>
    <submittedName>
        <fullName evidence="6">Sigma-70 family RNA polymerase sigma factor</fullName>
    </submittedName>
</protein>
<dbReference type="GO" id="GO:0016987">
    <property type="term" value="F:sigma factor activity"/>
    <property type="evidence" value="ECO:0007669"/>
    <property type="project" value="UniProtKB-KW"/>
</dbReference>
<dbReference type="SUPFAM" id="SSF88659">
    <property type="entry name" value="Sigma3 and sigma4 domains of RNA polymerase sigma factors"/>
    <property type="match status" value="1"/>
</dbReference>
<dbReference type="InterPro" id="IPR036388">
    <property type="entry name" value="WH-like_DNA-bd_sf"/>
</dbReference>
<proteinExistence type="inferred from homology"/>
<comment type="caution">
    <text evidence="6">The sequence shown here is derived from an EMBL/GenBank/DDBJ whole genome shotgun (WGS) entry which is preliminary data.</text>
</comment>
<gene>
    <name evidence="6" type="ORF">ENJ42_05290</name>
</gene>
<comment type="similarity">
    <text evidence="1">Belongs to the sigma-70 factor family. ECF subfamily.</text>
</comment>
<dbReference type="NCBIfam" id="TIGR02937">
    <property type="entry name" value="sigma70-ECF"/>
    <property type="match status" value="1"/>
</dbReference>
<feature type="domain" description="RNA polymerase sigma-70 ECF-like HTH" evidence="5">
    <location>
        <begin position="11"/>
        <end position="182"/>
    </location>
</feature>
<dbReference type="InterPro" id="IPR013325">
    <property type="entry name" value="RNA_pol_sigma_r2"/>
</dbReference>
<dbReference type="AlphaFoldDB" id="A0A7C5M115"/>
<dbReference type="Proteomes" id="UP000885830">
    <property type="component" value="Unassembled WGS sequence"/>
</dbReference>
<dbReference type="InterPro" id="IPR039425">
    <property type="entry name" value="RNA_pol_sigma-70-like"/>
</dbReference>
<dbReference type="InterPro" id="IPR011517">
    <property type="entry name" value="RNA_pol_sigma70_ECF-like"/>
</dbReference>
<evidence type="ECO:0000256" key="2">
    <source>
        <dbReference type="ARBA" id="ARBA00023015"/>
    </source>
</evidence>
<dbReference type="EMBL" id="DRMJ01000267">
    <property type="protein sequence ID" value="HHL43011.1"/>
    <property type="molecule type" value="Genomic_DNA"/>
</dbReference>
<dbReference type="Gene3D" id="1.10.10.10">
    <property type="entry name" value="Winged helix-like DNA-binding domain superfamily/Winged helix DNA-binding domain"/>
    <property type="match status" value="1"/>
</dbReference>
<dbReference type="PANTHER" id="PTHR43133">
    <property type="entry name" value="RNA POLYMERASE ECF-TYPE SIGMA FACTO"/>
    <property type="match status" value="1"/>
</dbReference>
<keyword evidence="4" id="KW-0804">Transcription</keyword>
<dbReference type="Gene3D" id="1.10.1740.10">
    <property type="match status" value="1"/>
</dbReference>
<dbReference type="Pfam" id="PF07638">
    <property type="entry name" value="Sigma70_ECF"/>
    <property type="match status" value="1"/>
</dbReference>
<accession>A0A7C5M115</accession>